<feature type="compositionally biased region" description="Basic and acidic residues" evidence="1">
    <location>
        <begin position="1"/>
        <end position="11"/>
    </location>
</feature>
<accession>A0ABP8Z450</accession>
<evidence type="ECO:0000313" key="4">
    <source>
        <dbReference type="Proteomes" id="UP001500822"/>
    </source>
</evidence>
<sequence>MDEKPTDRRVDPAGLSPHPYPPEPAPARRGLTRPMIAALVALALLMIGALVAAALAMVYVQSRVAVAGLADSHIELPSGAVSAAPSAPAVDWANPAWLGTFAGDTDTGHYSVTFTDDDPVTGILLITGSRTCRMEVRQDYRFTESSVAARLLPLAHEDCGRSALDLVVSGDRLTLNYRSATYVLPRV</sequence>
<keyword evidence="2" id="KW-0472">Membrane</keyword>
<reference evidence="4" key="1">
    <citation type="journal article" date="2019" name="Int. J. Syst. Evol. Microbiol.">
        <title>The Global Catalogue of Microorganisms (GCM) 10K type strain sequencing project: providing services to taxonomists for standard genome sequencing and annotation.</title>
        <authorList>
            <consortium name="The Broad Institute Genomics Platform"/>
            <consortium name="The Broad Institute Genome Sequencing Center for Infectious Disease"/>
            <person name="Wu L."/>
            <person name="Ma J."/>
        </authorList>
    </citation>
    <scope>NUCLEOTIDE SEQUENCE [LARGE SCALE GENOMIC DNA]</scope>
    <source>
        <strain evidence="4">JCM 18077</strain>
    </source>
</reference>
<protein>
    <recommendedName>
        <fullName evidence="5">META domain-containing protein</fullName>
    </recommendedName>
</protein>
<name>A0ABP8Z450_9ACTN</name>
<keyword evidence="2" id="KW-0812">Transmembrane</keyword>
<evidence type="ECO:0000313" key="3">
    <source>
        <dbReference type="EMBL" id="GAA4745961.1"/>
    </source>
</evidence>
<dbReference type="EMBL" id="BAABIE010000005">
    <property type="protein sequence ID" value="GAA4745961.1"/>
    <property type="molecule type" value="Genomic_DNA"/>
</dbReference>
<comment type="caution">
    <text evidence="3">The sequence shown here is derived from an EMBL/GenBank/DDBJ whole genome shotgun (WGS) entry which is preliminary data.</text>
</comment>
<organism evidence="3 4">
    <name type="scientific">Gordonia alkaliphila</name>
    <dbReference type="NCBI Taxonomy" id="1053547"/>
    <lineage>
        <taxon>Bacteria</taxon>
        <taxon>Bacillati</taxon>
        <taxon>Actinomycetota</taxon>
        <taxon>Actinomycetes</taxon>
        <taxon>Mycobacteriales</taxon>
        <taxon>Gordoniaceae</taxon>
        <taxon>Gordonia</taxon>
    </lineage>
</organism>
<evidence type="ECO:0008006" key="5">
    <source>
        <dbReference type="Google" id="ProtNLM"/>
    </source>
</evidence>
<dbReference type="Proteomes" id="UP001500822">
    <property type="component" value="Unassembled WGS sequence"/>
</dbReference>
<feature type="transmembrane region" description="Helical" evidence="2">
    <location>
        <begin position="36"/>
        <end position="60"/>
    </location>
</feature>
<evidence type="ECO:0000256" key="2">
    <source>
        <dbReference type="SAM" id="Phobius"/>
    </source>
</evidence>
<proteinExistence type="predicted"/>
<feature type="region of interest" description="Disordered" evidence="1">
    <location>
        <begin position="1"/>
        <end position="27"/>
    </location>
</feature>
<gene>
    <name evidence="3" type="ORF">GCM10023217_14240</name>
</gene>
<evidence type="ECO:0000256" key="1">
    <source>
        <dbReference type="SAM" id="MobiDB-lite"/>
    </source>
</evidence>
<keyword evidence="4" id="KW-1185">Reference proteome</keyword>
<keyword evidence="2" id="KW-1133">Transmembrane helix</keyword>